<proteinExistence type="predicted"/>
<gene>
    <name evidence="1" type="ORF">BDN71DRAFT_1593973</name>
</gene>
<evidence type="ECO:0000313" key="2">
    <source>
        <dbReference type="Proteomes" id="UP000807025"/>
    </source>
</evidence>
<protein>
    <submittedName>
        <fullName evidence="1">Uncharacterized protein</fullName>
    </submittedName>
</protein>
<dbReference type="PANTHER" id="PTHR34365">
    <property type="entry name" value="ENOLASE (DUF1399)"/>
    <property type="match status" value="1"/>
</dbReference>
<dbReference type="OrthoDB" id="2684236at2759"/>
<sequence length="493" mass="55894">MPTSTTDLKSKIQDDVPEVNVQNHLKVLGVFFHLLESVPKRYATDEQSLDEFFQRATYRLQLWVNKIIKIGDEEQPLQEHELPPLDVALALHSLMLSPHRYFEDSELRFRQLKRMKEYPLNMMVAAMCAGNTEYDEVKCHAALGYWCNCTGLAFGAVNSMNNDHMRSVICPSCQEAADVSWKGDRGFAGSDFKHQCRKCQMILTHDILRAGKFLLALNQTKHDPRICLPNTAVLVRGELDIQMRCPAIVDEVRKCLENPNGQLLSMGDMVNLAATESHSIMAYIAERLSRPESVLRVESIPMLLRAFDHSYSFTQDVVDALHHQHPFIRTIFHQGWSRPNSGGPSHDDLDIAYAQYGEFLQRIVTPNRREPEWKDDLIWHTHQLMPQQYRDNIVNYIRVFLDHLPRGEDLNGYRPQHDASKLAPVSIWVQGDPVFHTKGGVYYSPGPNPQHCSAAGCSCSSVCTSTCSCGCCQAGIVAHSFLKMEPVSDILSQ</sequence>
<dbReference type="AlphaFoldDB" id="A0A9P5ZMB6"/>
<dbReference type="Proteomes" id="UP000807025">
    <property type="component" value="Unassembled WGS sequence"/>
</dbReference>
<organism evidence="1 2">
    <name type="scientific">Pleurotus eryngii</name>
    <name type="common">Boletus of the steppes</name>
    <dbReference type="NCBI Taxonomy" id="5323"/>
    <lineage>
        <taxon>Eukaryota</taxon>
        <taxon>Fungi</taxon>
        <taxon>Dikarya</taxon>
        <taxon>Basidiomycota</taxon>
        <taxon>Agaricomycotina</taxon>
        <taxon>Agaricomycetes</taxon>
        <taxon>Agaricomycetidae</taxon>
        <taxon>Agaricales</taxon>
        <taxon>Pleurotineae</taxon>
        <taxon>Pleurotaceae</taxon>
        <taxon>Pleurotus</taxon>
    </lineage>
</organism>
<dbReference type="EMBL" id="MU154714">
    <property type="protein sequence ID" value="KAF9488416.1"/>
    <property type="molecule type" value="Genomic_DNA"/>
</dbReference>
<evidence type="ECO:0000313" key="1">
    <source>
        <dbReference type="EMBL" id="KAF9488416.1"/>
    </source>
</evidence>
<dbReference type="InterPro" id="IPR009836">
    <property type="entry name" value="GRDP-like"/>
</dbReference>
<accession>A0A9P5ZMB6</accession>
<dbReference type="PANTHER" id="PTHR34365:SF7">
    <property type="entry name" value="GLYCINE-RICH DOMAIN-CONTAINING PROTEIN 1"/>
    <property type="match status" value="1"/>
</dbReference>
<comment type="caution">
    <text evidence="1">The sequence shown here is derived from an EMBL/GenBank/DDBJ whole genome shotgun (WGS) entry which is preliminary data.</text>
</comment>
<reference evidence="1" key="1">
    <citation type="submission" date="2020-11" db="EMBL/GenBank/DDBJ databases">
        <authorList>
            <consortium name="DOE Joint Genome Institute"/>
            <person name="Ahrendt S."/>
            <person name="Riley R."/>
            <person name="Andreopoulos W."/>
            <person name="Labutti K."/>
            <person name="Pangilinan J."/>
            <person name="Ruiz-Duenas F.J."/>
            <person name="Barrasa J.M."/>
            <person name="Sanchez-Garcia M."/>
            <person name="Camarero S."/>
            <person name="Miyauchi S."/>
            <person name="Serrano A."/>
            <person name="Linde D."/>
            <person name="Babiker R."/>
            <person name="Drula E."/>
            <person name="Ayuso-Fernandez I."/>
            <person name="Pacheco R."/>
            <person name="Padilla G."/>
            <person name="Ferreira P."/>
            <person name="Barriuso J."/>
            <person name="Kellner H."/>
            <person name="Castanera R."/>
            <person name="Alfaro M."/>
            <person name="Ramirez L."/>
            <person name="Pisabarro A.G."/>
            <person name="Kuo A."/>
            <person name="Tritt A."/>
            <person name="Lipzen A."/>
            <person name="He G."/>
            <person name="Yan M."/>
            <person name="Ng V."/>
            <person name="Cullen D."/>
            <person name="Martin F."/>
            <person name="Rosso M.-N."/>
            <person name="Henrissat B."/>
            <person name="Hibbett D."/>
            <person name="Martinez A.T."/>
            <person name="Grigoriev I.V."/>
        </authorList>
    </citation>
    <scope>NUCLEOTIDE SEQUENCE</scope>
    <source>
        <strain evidence="1">ATCC 90797</strain>
    </source>
</reference>
<name>A0A9P5ZMB6_PLEER</name>
<keyword evidence="2" id="KW-1185">Reference proteome</keyword>